<dbReference type="Pfam" id="PF00378">
    <property type="entry name" value="ECH_1"/>
    <property type="match status" value="1"/>
</dbReference>
<dbReference type="InterPro" id="IPR001753">
    <property type="entry name" value="Enoyl-CoA_hydra/iso"/>
</dbReference>
<dbReference type="SUPFAM" id="SSF52096">
    <property type="entry name" value="ClpP/crotonase"/>
    <property type="match status" value="1"/>
</dbReference>
<dbReference type="GO" id="GO:0006635">
    <property type="term" value="P:fatty acid beta-oxidation"/>
    <property type="evidence" value="ECO:0007669"/>
    <property type="project" value="TreeGrafter"/>
</dbReference>
<dbReference type="OrthoDB" id="8452484at2"/>
<gene>
    <name evidence="1" type="ORF">CR155_08055</name>
</gene>
<dbReference type="AlphaFoldDB" id="A0A2N4UGC0"/>
<dbReference type="EMBL" id="PDNV01000005">
    <property type="protein sequence ID" value="PLC54071.1"/>
    <property type="molecule type" value="Genomic_DNA"/>
</dbReference>
<reference evidence="1 2" key="1">
    <citation type="submission" date="2017-10" db="EMBL/GenBank/DDBJ databases">
        <title>Two draft genome sequences of Pusillimonas sp. strains isolated from a nitrate- and radionuclide-contaminated groundwater in Russia.</title>
        <authorList>
            <person name="Grouzdev D.S."/>
            <person name="Tourova T.P."/>
            <person name="Goeva M.A."/>
            <person name="Babich T.L."/>
            <person name="Sokolova D.S."/>
            <person name="Abdullin R."/>
            <person name="Poltaraus A.B."/>
            <person name="Toshchakov S.V."/>
            <person name="Nazina T.N."/>
        </authorList>
    </citation>
    <scope>NUCLEOTIDE SEQUENCE [LARGE SCALE GENOMIC DNA]</scope>
    <source>
        <strain evidence="1 2">JR1/69-2-13</strain>
    </source>
</reference>
<proteinExistence type="predicted"/>
<organism evidence="1 2">
    <name type="scientific">Pollutimonas nitritireducens</name>
    <dbReference type="NCBI Taxonomy" id="2045209"/>
    <lineage>
        <taxon>Bacteria</taxon>
        <taxon>Pseudomonadati</taxon>
        <taxon>Pseudomonadota</taxon>
        <taxon>Betaproteobacteria</taxon>
        <taxon>Burkholderiales</taxon>
        <taxon>Alcaligenaceae</taxon>
        <taxon>Pollutimonas</taxon>
    </lineage>
</organism>
<dbReference type="Gene3D" id="3.90.226.10">
    <property type="entry name" value="2-enoyl-CoA Hydratase, Chain A, domain 1"/>
    <property type="match status" value="1"/>
</dbReference>
<protein>
    <submittedName>
        <fullName evidence="1">Enoyl-CoA hydratase</fullName>
    </submittedName>
</protein>
<evidence type="ECO:0000313" key="1">
    <source>
        <dbReference type="EMBL" id="PLC54071.1"/>
    </source>
</evidence>
<comment type="caution">
    <text evidence="1">The sequence shown here is derived from an EMBL/GenBank/DDBJ whole genome shotgun (WGS) entry which is preliminary data.</text>
</comment>
<accession>A0A2N4UGC0</accession>
<keyword evidence="2" id="KW-1185">Reference proteome</keyword>
<dbReference type="Proteomes" id="UP000234328">
    <property type="component" value="Unassembled WGS sequence"/>
</dbReference>
<evidence type="ECO:0000313" key="2">
    <source>
        <dbReference type="Proteomes" id="UP000234328"/>
    </source>
</evidence>
<dbReference type="PANTHER" id="PTHR11941:SF54">
    <property type="entry name" value="ENOYL-COA HYDRATASE, MITOCHONDRIAL"/>
    <property type="match status" value="1"/>
</dbReference>
<dbReference type="CDD" id="cd06558">
    <property type="entry name" value="crotonase-like"/>
    <property type="match status" value="1"/>
</dbReference>
<dbReference type="PANTHER" id="PTHR11941">
    <property type="entry name" value="ENOYL-COA HYDRATASE-RELATED"/>
    <property type="match status" value="1"/>
</dbReference>
<sequence>MSALSYDVNNQVAEILFNNPPVNALSETMLEDYLAALEEASRDSNVRAVIVGSKVPGRFSAGLNLTAIHTGETSKVRSLLDRLYVRMTETQFNMGKPTIAAIGGTARGGGMTIAISCDMIVASSTATFGYPEIDAGVLPSIHFTHLPRIIGRHRAFELLFTGRSFDAQEAVSLGLVCRLTGDGQELEGARQLAQTLRDKSAEVVRFGRSAFMHANDNGYRQAVSAAADSFCNVAATEAAKEGIAAFVEKRKPVW</sequence>
<dbReference type="GO" id="GO:0003824">
    <property type="term" value="F:catalytic activity"/>
    <property type="evidence" value="ECO:0007669"/>
    <property type="project" value="UniProtKB-ARBA"/>
</dbReference>
<dbReference type="InterPro" id="IPR029045">
    <property type="entry name" value="ClpP/crotonase-like_dom_sf"/>
</dbReference>
<name>A0A2N4UGC0_9BURK</name>
<dbReference type="RefSeq" id="WP_102069506.1">
    <property type="nucleotide sequence ID" value="NZ_PDNV01000005.1"/>
</dbReference>